<name>A0A329KJP9_9MYCO</name>
<organism evidence="3 4">
    <name type="scientific">Mycobacterium colombiense</name>
    <dbReference type="NCBI Taxonomy" id="339268"/>
    <lineage>
        <taxon>Bacteria</taxon>
        <taxon>Bacillati</taxon>
        <taxon>Actinomycetota</taxon>
        <taxon>Actinomycetes</taxon>
        <taxon>Mycobacteriales</taxon>
        <taxon>Mycobacteriaceae</taxon>
        <taxon>Mycobacterium</taxon>
        <taxon>Mycobacterium avium complex (MAC)</taxon>
    </lineage>
</organism>
<dbReference type="PRINTS" id="PR00081">
    <property type="entry name" value="GDHRDH"/>
</dbReference>
<dbReference type="PANTHER" id="PTHR43899">
    <property type="entry name" value="RH59310P"/>
    <property type="match status" value="1"/>
</dbReference>
<dbReference type="Pfam" id="PF00106">
    <property type="entry name" value="adh_short"/>
    <property type="match status" value="1"/>
</dbReference>
<dbReference type="PIRSF" id="PIRSF000126">
    <property type="entry name" value="11-beta-HSD1"/>
    <property type="match status" value="1"/>
</dbReference>
<dbReference type="GO" id="GO:0016491">
    <property type="term" value="F:oxidoreductase activity"/>
    <property type="evidence" value="ECO:0007669"/>
    <property type="project" value="UniProtKB-KW"/>
</dbReference>
<reference evidence="3 4" key="1">
    <citation type="submission" date="2018-06" db="EMBL/GenBank/DDBJ databases">
        <title>NTM in soil in Japan.</title>
        <authorList>
            <person name="Ohya K."/>
        </authorList>
    </citation>
    <scope>NUCLEOTIDE SEQUENCE [LARGE SCALE GENOMIC DNA]</scope>
    <source>
        <strain evidence="3 4">GF76</strain>
    </source>
</reference>
<sequence>MKDLRAEYGQYAVVTGASSGIGEQFARHLSAAGVNVVLVARRKDRLESLATELSLAHGTDNLVVALDLLADGAVDELSRQIANLDVGIVVANAGIASSGPLVNSSLAYELEVLTLDAVVPLQMAHHFGRDFARRGRGAIVLVASTLEASPAPYAANYAAVKAYVSSLGQALHYELKKDGVDVLVVSPGMTKTEITERSVGLDFEKIGGPRMAASRVAEVALNNLARRARVIPGATNNAADLLIKHLLPRSWAVNTFGWLFGRALVETTPQGAET</sequence>
<dbReference type="InterPro" id="IPR036291">
    <property type="entry name" value="NAD(P)-bd_dom_sf"/>
</dbReference>
<comment type="caution">
    <text evidence="3">The sequence shown here is derived from an EMBL/GenBank/DDBJ whole genome shotgun (WGS) entry which is preliminary data.</text>
</comment>
<evidence type="ECO:0000313" key="4">
    <source>
        <dbReference type="Proteomes" id="UP000250347"/>
    </source>
</evidence>
<dbReference type="AlphaFoldDB" id="A0A329KJP9"/>
<keyword evidence="2" id="KW-0560">Oxidoreductase</keyword>
<evidence type="ECO:0000256" key="1">
    <source>
        <dbReference type="ARBA" id="ARBA00006484"/>
    </source>
</evidence>
<evidence type="ECO:0000256" key="2">
    <source>
        <dbReference type="ARBA" id="ARBA00023002"/>
    </source>
</evidence>
<dbReference type="Gene3D" id="3.40.50.720">
    <property type="entry name" value="NAD(P)-binding Rossmann-like Domain"/>
    <property type="match status" value="1"/>
</dbReference>
<protein>
    <submittedName>
        <fullName evidence="3">Short-chain dehydrogenase</fullName>
    </submittedName>
</protein>
<dbReference type="Proteomes" id="UP000250347">
    <property type="component" value="Unassembled WGS sequence"/>
</dbReference>
<dbReference type="PANTHER" id="PTHR43899:SF13">
    <property type="entry name" value="RH59310P"/>
    <property type="match status" value="1"/>
</dbReference>
<gene>
    <name evidence="3" type="ORF">DQP58_13300</name>
</gene>
<dbReference type="InterPro" id="IPR051019">
    <property type="entry name" value="VLCFA-Steroid_DH"/>
</dbReference>
<dbReference type="InterPro" id="IPR002347">
    <property type="entry name" value="SDR_fam"/>
</dbReference>
<comment type="similarity">
    <text evidence="1">Belongs to the short-chain dehydrogenases/reductases (SDR) family.</text>
</comment>
<dbReference type="EMBL" id="QMEU01000033">
    <property type="protein sequence ID" value="RAU94972.1"/>
    <property type="molecule type" value="Genomic_DNA"/>
</dbReference>
<accession>A0A329KJP9</accession>
<dbReference type="SUPFAM" id="SSF51735">
    <property type="entry name" value="NAD(P)-binding Rossmann-fold domains"/>
    <property type="match status" value="1"/>
</dbReference>
<evidence type="ECO:0000313" key="3">
    <source>
        <dbReference type="EMBL" id="RAU94972.1"/>
    </source>
</evidence>
<proteinExistence type="inferred from homology"/>